<dbReference type="Pfam" id="PF06984">
    <property type="entry name" value="MRP-L47"/>
    <property type="match status" value="1"/>
</dbReference>
<dbReference type="InterPro" id="IPR038340">
    <property type="entry name" value="MRP-L47_sf"/>
</dbReference>
<dbReference type="GO" id="GO:0005762">
    <property type="term" value="C:mitochondrial large ribosomal subunit"/>
    <property type="evidence" value="ECO:0007669"/>
    <property type="project" value="TreeGrafter"/>
</dbReference>
<feature type="region of interest" description="Disordered" evidence="8">
    <location>
        <begin position="194"/>
        <end position="213"/>
    </location>
</feature>
<evidence type="ECO:0000313" key="10">
    <source>
        <dbReference type="Proteomes" id="UP000664169"/>
    </source>
</evidence>
<keyword evidence="10" id="KW-1185">Reference proteome</keyword>
<gene>
    <name evidence="9" type="ORF">GOMPHAMPRED_006159</name>
</gene>
<comment type="caution">
    <text evidence="9">The sequence shown here is derived from an EMBL/GenBank/DDBJ whole genome shotgun (WGS) entry which is preliminary data.</text>
</comment>
<keyword evidence="3" id="KW-0689">Ribosomal protein</keyword>
<evidence type="ECO:0000256" key="7">
    <source>
        <dbReference type="ARBA" id="ARBA00035399"/>
    </source>
</evidence>
<evidence type="ECO:0000256" key="3">
    <source>
        <dbReference type="ARBA" id="ARBA00022980"/>
    </source>
</evidence>
<evidence type="ECO:0000256" key="2">
    <source>
        <dbReference type="ARBA" id="ARBA00009254"/>
    </source>
</evidence>
<keyword evidence="4" id="KW-0496">Mitochondrion</keyword>
<dbReference type="GO" id="GO:0032543">
    <property type="term" value="P:mitochondrial translation"/>
    <property type="evidence" value="ECO:0007669"/>
    <property type="project" value="TreeGrafter"/>
</dbReference>
<reference evidence="9" key="1">
    <citation type="submission" date="2021-03" db="EMBL/GenBank/DDBJ databases">
        <authorList>
            <person name="Tagirdzhanova G."/>
        </authorList>
    </citation>
    <scope>NUCLEOTIDE SEQUENCE</scope>
</reference>
<protein>
    <recommendedName>
        <fullName evidence="6">Large ribosomal subunit protein uL29m</fullName>
    </recommendedName>
    <alternativeName>
        <fullName evidence="7">54S ribosomal protein L4, mitochondrial</fullName>
    </alternativeName>
</protein>
<dbReference type="OrthoDB" id="270763at2759"/>
<keyword evidence="5" id="KW-0687">Ribonucleoprotein</keyword>
<dbReference type="EMBL" id="CAJPDQ010000004">
    <property type="protein sequence ID" value="CAF9908423.1"/>
    <property type="molecule type" value="Genomic_DNA"/>
</dbReference>
<evidence type="ECO:0000256" key="5">
    <source>
        <dbReference type="ARBA" id="ARBA00023274"/>
    </source>
</evidence>
<comment type="subcellular location">
    <subcellularLocation>
        <location evidence="1">Mitochondrion</location>
    </subcellularLocation>
</comment>
<dbReference type="PANTHER" id="PTHR21183">
    <property type="entry name" value="RIBOSOMAL PROTEIN L47, MITOCHONDRIAL-RELATED"/>
    <property type="match status" value="1"/>
</dbReference>
<dbReference type="GO" id="GO:0003735">
    <property type="term" value="F:structural constituent of ribosome"/>
    <property type="evidence" value="ECO:0007669"/>
    <property type="project" value="InterPro"/>
</dbReference>
<evidence type="ECO:0000256" key="1">
    <source>
        <dbReference type="ARBA" id="ARBA00004173"/>
    </source>
</evidence>
<proteinExistence type="inferred from homology"/>
<sequence length="239" mass="27603">MSSSVCTRCQVSLFSTTISRSGPNSDRSKKRGVSALRRTGPRWPTAVSKEPLPRPVLNPAKRSKVQVNEKHGLWAFFDKERNAFETPETVAEHGRPWSVEELRHKSFEDLHCLWWVCVRERNRLITQEHERERARAGFGQSEFEDRDLAVRTTMRGIKHVLTERWYSYEDARKLAVEDPRLRRVLEQEGKGDIEDLEEEAFEDASNSGLAEEGIFRDKSAKSISEIPAQEPRLVQETAR</sequence>
<evidence type="ECO:0000313" key="9">
    <source>
        <dbReference type="EMBL" id="CAF9908423.1"/>
    </source>
</evidence>
<evidence type="ECO:0000256" key="4">
    <source>
        <dbReference type="ARBA" id="ARBA00023128"/>
    </source>
</evidence>
<dbReference type="Proteomes" id="UP000664169">
    <property type="component" value="Unassembled WGS sequence"/>
</dbReference>
<dbReference type="InterPro" id="IPR010729">
    <property type="entry name" value="Ribosomal_uL29_mit"/>
</dbReference>
<feature type="region of interest" description="Disordered" evidence="8">
    <location>
        <begin position="220"/>
        <end position="239"/>
    </location>
</feature>
<accession>A0A8H3I815</accession>
<comment type="similarity">
    <text evidence="2">Belongs to the universal ribosomal protein uL29 family.</text>
</comment>
<dbReference type="PANTHER" id="PTHR21183:SF18">
    <property type="entry name" value="LARGE RIBOSOMAL SUBUNIT PROTEIN UL29M"/>
    <property type="match status" value="1"/>
</dbReference>
<evidence type="ECO:0000256" key="8">
    <source>
        <dbReference type="SAM" id="MobiDB-lite"/>
    </source>
</evidence>
<evidence type="ECO:0000256" key="6">
    <source>
        <dbReference type="ARBA" id="ARBA00035289"/>
    </source>
</evidence>
<dbReference type="Gene3D" id="6.10.330.20">
    <property type="match status" value="1"/>
</dbReference>
<name>A0A8H3I815_9LECA</name>
<organism evidence="9 10">
    <name type="scientific">Gomphillus americanus</name>
    <dbReference type="NCBI Taxonomy" id="1940652"/>
    <lineage>
        <taxon>Eukaryota</taxon>
        <taxon>Fungi</taxon>
        <taxon>Dikarya</taxon>
        <taxon>Ascomycota</taxon>
        <taxon>Pezizomycotina</taxon>
        <taxon>Lecanoromycetes</taxon>
        <taxon>OSLEUM clade</taxon>
        <taxon>Ostropomycetidae</taxon>
        <taxon>Ostropales</taxon>
        <taxon>Graphidaceae</taxon>
        <taxon>Gomphilloideae</taxon>
        <taxon>Gomphillus</taxon>
    </lineage>
</organism>
<dbReference type="AlphaFoldDB" id="A0A8H3I815"/>